<evidence type="ECO:0000313" key="1">
    <source>
        <dbReference type="EMBL" id="VEN55711.1"/>
    </source>
</evidence>
<name>A0A653D829_CALMS</name>
<gene>
    <name evidence="1" type="ORF">CALMAC_LOCUS14819</name>
</gene>
<dbReference type="AlphaFoldDB" id="A0A653D829"/>
<reference evidence="1 2" key="1">
    <citation type="submission" date="2019-01" db="EMBL/GenBank/DDBJ databases">
        <authorList>
            <person name="Sayadi A."/>
        </authorList>
    </citation>
    <scope>NUCLEOTIDE SEQUENCE [LARGE SCALE GENOMIC DNA]</scope>
</reference>
<accession>A0A653D829</accession>
<organism evidence="1 2">
    <name type="scientific">Callosobruchus maculatus</name>
    <name type="common">Southern cowpea weevil</name>
    <name type="synonym">Pulse bruchid</name>
    <dbReference type="NCBI Taxonomy" id="64391"/>
    <lineage>
        <taxon>Eukaryota</taxon>
        <taxon>Metazoa</taxon>
        <taxon>Ecdysozoa</taxon>
        <taxon>Arthropoda</taxon>
        <taxon>Hexapoda</taxon>
        <taxon>Insecta</taxon>
        <taxon>Pterygota</taxon>
        <taxon>Neoptera</taxon>
        <taxon>Endopterygota</taxon>
        <taxon>Coleoptera</taxon>
        <taxon>Polyphaga</taxon>
        <taxon>Cucujiformia</taxon>
        <taxon>Chrysomeloidea</taxon>
        <taxon>Chrysomelidae</taxon>
        <taxon>Bruchinae</taxon>
        <taxon>Bruchini</taxon>
        <taxon>Callosobruchus</taxon>
    </lineage>
</organism>
<sequence length="41" mass="4718">MSIIILFFYPCRINLIDQTSLGWGRALVLFTNLKFAKLVSN</sequence>
<evidence type="ECO:0000313" key="2">
    <source>
        <dbReference type="Proteomes" id="UP000410492"/>
    </source>
</evidence>
<dbReference type="Proteomes" id="UP000410492">
    <property type="component" value="Unassembled WGS sequence"/>
</dbReference>
<proteinExistence type="predicted"/>
<protein>
    <submittedName>
        <fullName evidence="1">Uncharacterized protein</fullName>
    </submittedName>
</protein>
<keyword evidence="2" id="KW-1185">Reference proteome</keyword>
<dbReference type="EMBL" id="CAACVG010010405">
    <property type="protein sequence ID" value="VEN55711.1"/>
    <property type="molecule type" value="Genomic_DNA"/>
</dbReference>